<dbReference type="OMA" id="SWNNDIN"/>
<dbReference type="GO" id="GO:0046872">
    <property type="term" value="F:metal ion binding"/>
    <property type="evidence" value="ECO:0007669"/>
    <property type="project" value="UniProtKB-KW"/>
</dbReference>
<comment type="catalytic activity">
    <reaction evidence="11">
        <text>[1,4-alpha-D-glucosyl](n)-L-tyrosyl-[glycogenin] + UDP-alpha-D-glucose = [1,4-alpha-D-glucosyl](n+1)-L-tyrosyl-[glycogenin] + UDP + H(+)</text>
        <dbReference type="Rhea" id="RHEA:56560"/>
        <dbReference type="Rhea" id="RHEA-COMP:14606"/>
        <dbReference type="Rhea" id="RHEA-COMP:14607"/>
        <dbReference type="ChEBI" id="CHEBI:15378"/>
        <dbReference type="ChEBI" id="CHEBI:58223"/>
        <dbReference type="ChEBI" id="CHEBI:58885"/>
        <dbReference type="ChEBI" id="CHEBI:140574"/>
        <dbReference type="EC" id="2.4.1.186"/>
    </reaction>
</comment>
<name>A0A8T0FY48_ARGBR</name>
<reference evidence="15" key="2">
    <citation type="submission" date="2020-06" db="EMBL/GenBank/DDBJ databases">
        <authorList>
            <person name="Sheffer M."/>
        </authorList>
    </citation>
    <scope>NUCLEOTIDE SEQUENCE</scope>
</reference>
<dbReference type="GO" id="GO:0005978">
    <property type="term" value="P:glycogen biosynthetic process"/>
    <property type="evidence" value="ECO:0007669"/>
    <property type="project" value="UniProtKB-KW"/>
</dbReference>
<keyword evidence="4" id="KW-0808">Transferase</keyword>
<evidence type="ECO:0000256" key="13">
    <source>
        <dbReference type="ARBA" id="ARBA00057883"/>
    </source>
</evidence>
<protein>
    <recommendedName>
        <fullName evidence="10">glycogenin glucosyltransferase</fullName>
        <ecNumber evidence="10">2.4.1.186</ecNumber>
    </recommendedName>
</protein>
<feature type="compositionally biased region" description="Polar residues" evidence="14">
    <location>
        <begin position="402"/>
        <end position="418"/>
    </location>
</feature>
<dbReference type="InterPro" id="IPR002495">
    <property type="entry name" value="Glyco_trans_8"/>
</dbReference>
<evidence type="ECO:0000256" key="14">
    <source>
        <dbReference type="SAM" id="MobiDB-lite"/>
    </source>
</evidence>
<dbReference type="InterPro" id="IPR029044">
    <property type="entry name" value="Nucleotide-diphossugar_trans"/>
</dbReference>
<dbReference type="PANTHER" id="PTHR11183">
    <property type="entry name" value="GLYCOGENIN SUBFAMILY MEMBER"/>
    <property type="match status" value="1"/>
</dbReference>
<comment type="subcellular location">
    <subcellularLocation>
        <location evidence="2">Cytoplasm</location>
    </subcellularLocation>
</comment>
<evidence type="ECO:0000256" key="5">
    <source>
        <dbReference type="ARBA" id="ARBA00022723"/>
    </source>
</evidence>
<keyword evidence="3" id="KW-0963">Cytoplasm</keyword>
<evidence type="ECO:0000256" key="6">
    <source>
        <dbReference type="ARBA" id="ARBA00023056"/>
    </source>
</evidence>
<dbReference type="EMBL" id="JABXBU010000002">
    <property type="protein sequence ID" value="KAF8795108.1"/>
    <property type="molecule type" value="Genomic_DNA"/>
</dbReference>
<sequence length="907" mass="102348">MSQPQVPGNPDLVSKVSFFPVEDRTGENKALIVTIRKVVPEEGSEFYGRMEPPRRSLSVDSRKKTRSRTTSDKSKSRGTMTENPTSASFSTQTAAESSSSKASGTDHVMHSSAPCLKHAAENISRKASHIPTEKVSLCSNCSKSMLSYIFLVQDFLDSLAKEIIGDDDSKNCVQCLRQENRLSVTSSSQENVLKPERKTSKSREKSTDSQKLEKPSQIRDSEKISIRIEGPQDVRKYEQTAEKLIQQSISEHLEDRQRDTRGSPFQQNADSKNSEQQKTSYLSSKEGERQSQQRDETQNQLASNKYEDHDDQQDRYQTHPASNRQEVTEHQQTSKDRQYRDISEEQIPPVHQHEQMSSYRVGSQDPSWPSEPGRTFRKPMDRQQPNFAETHFYREQRDQDGSDQNGFSNVDTVSSPSIENTDTIMPILSNVDREVYDAARNGAGWESLSESQERITVSSTSRITSEAFVTMCRNNAEALGCLVVGTSLLLCRTSRTLCVVMSDGVSNAFRGPLSSVFHVVQCVRSMDSLGTTKLALLEQPDLGISFEKLNVWRLLQFNKCVYLNPDTLVIKNCDELFCHEELSAVPDIGWPDCFNSGVFVFVPSIQTFWQLLEFAEKQGSYDGGDQGLLNSYFSNWSEDISKKLSFIYNLMANVSYTYTPAYKQFGRNVKIVQFHGSFKPWHVKFFSRSGQINPATPVHPTYVQFVYIWIKIFRLSALKQLNQEIQSYALSQEVYCAVELLRFFPLPTESETEFFLTPPSVRLRLAERKLQKPSKVSEDIRRRKSAEYTPLPDSAFESPEAATEITSTADESIVKPSAETKVSSTAETKAPEAAESKPTSSGTAEKETDAVEAEDAKKIPEKNLLPGAEVGNYQGMKAWEQGRMDYQGTDSSDTIIKRLEFLMSHPK</sequence>
<keyword evidence="8" id="KW-0464">Manganese</keyword>
<evidence type="ECO:0000256" key="10">
    <source>
        <dbReference type="ARBA" id="ARBA00038934"/>
    </source>
</evidence>
<evidence type="ECO:0000313" key="16">
    <source>
        <dbReference type="Proteomes" id="UP000807504"/>
    </source>
</evidence>
<keyword evidence="7" id="KW-0325">Glycoprotein</keyword>
<keyword evidence="16" id="KW-1185">Reference proteome</keyword>
<feature type="region of interest" description="Disordered" evidence="14">
    <location>
        <begin position="251"/>
        <end position="383"/>
    </location>
</feature>
<feature type="compositionally biased region" description="Polar residues" evidence="14">
    <location>
        <begin position="78"/>
        <end position="103"/>
    </location>
</feature>
<feature type="region of interest" description="Disordered" evidence="14">
    <location>
        <begin position="184"/>
        <end position="234"/>
    </location>
</feature>
<organism evidence="15 16">
    <name type="scientific">Argiope bruennichi</name>
    <name type="common">Wasp spider</name>
    <name type="synonym">Aranea bruennichi</name>
    <dbReference type="NCBI Taxonomy" id="94029"/>
    <lineage>
        <taxon>Eukaryota</taxon>
        <taxon>Metazoa</taxon>
        <taxon>Ecdysozoa</taxon>
        <taxon>Arthropoda</taxon>
        <taxon>Chelicerata</taxon>
        <taxon>Arachnida</taxon>
        <taxon>Araneae</taxon>
        <taxon>Araneomorphae</taxon>
        <taxon>Entelegynae</taxon>
        <taxon>Araneoidea</taxon>
        <taxon>Araneidae</taxon>
        <taxon>Argiope</taxon>
    </lineage>
</organism>
<proteinExistence type="inferred from homology"/>
<dbReference type="FunFam" id="3.90.550.10:FF:000092">
    <property type="entry name" value="Glycogenin 2"/>
    <property type="match status" value="1"/>
</dbReference>
<feature type="region of interest" description="Disordered" evidence="14">
    <location>
        <begin position="396"/>
        <end position="418"/>
    </location>
</feature>
<dbReference type="Pfam" id="PF01501">
    <property type="entry name" value="Glyco_transf_8"/>
    <property type="match status" value="1"/>
</dbReference>
<evidence type="ECO:0000256" key="8">
    <source>
        <dbReference type="ARBA" id="ARBA00023211"/>
    </source>
</evidence>
<dbReference type="GO" id="GO:0008466">
    <property type="term" value="F:glycogenin glucosyltransferase activity"/>
    <property type="evidence" value="ECO:0007669"/>
    <property type="project" value="UniProtKB-EC"/>
</dbReference>
<dbReference type="InterPro" id="IPR050587">
    <property type="entry name" value="GNT1/Glycosyltrans_8"/>
</dbReference>
<comment type="similarity">
    <text evidence="9">Belongs to the glycosyltransferase 8 family. Glycogenin subfamily.</text>
</comment>
<feature type="compositionally biased region" description="Basic and acidic residues" evidence="14">
    <location>
        <begin position="844"/>
        <end position="861"/>
    </location>
</feature>
<keyword evidence="6" id="KW-0320">Glycogen biosynthesis</keyword>
<evidence type="ECO:0000313" key="15">
    <source>
        <dbReference type="EMBL" id="KAF8795108.1"/>
    </source>
</evidence>
<feature type="compositionally biased region" description="Basic and acidic residues" evidence="14">
    <location>
        <begin position="193"/>
        <end position="234"/>
    </location>
</feature>
<dbReference type="CDD" id="cd02537">
    <property type="entry name" value="GT8_Glycogenin"/>
    <property type="match status" value="1"/>
</dbReference>
<comment type="catalytic activity">
    <reaction evidence="12">
        <text>L-tyrosyl-[glycogenin] + UDP-alpha-D-glucose = alpha-D-glucosyl-L-tyrosyl-[glycogenin] + UDP + H(+)</text>
        <dbReference type="Rhea" id="RHEA:23360"/>
        <dbReference type="Rhea" id="RHEA-COMP:14604"/>
        <dbReference type="Rhea" id="RHEA-COMP:14605"/>
        <dbReference type="ChEBI" id="CHEBI:15378"/>
        <dbReference type="ChEBI" id="CHEBI:46858"/>
        <dbReference type="ChEBI" id="CHEBI:58223"/>
        <dbReference type="ChEBI" id="CHEBI:58885"/>
        <dbReference type="ChEBI" id="CHEBI:140573"/>
        <dbReference type="EC" id="2.4.1.186"/>
    </reaction>
</comment>
<evidence type="ECO:0000256" key="2">
    <source>
        <dbReference type="ARBA" id="ARBA00004496"/>
    </source>
</evidence>
<dbReference type="GO" id="GO:0005737">
    <property type="term" value="C:cytoplasm"/>
    <property type="evidence" value="ECO:0007669"/>
    <property type="project" value="UniProtKB-SubCell"/>
</dbReference>
<feature type="compositionally biased region" description="Basic and acidic residues" evidence="14">
    <location>
        <begin position="285"/>
        <end position="297"/>
    </location>
</feature>
<evidence type="ECO:0000256" key="7">
    <source>
        <dbReference type="ARBA" id="ARBA00023180"/>
    </source>
</evidence>
<evidence type="ECO:0000256" key="12">
    <source>
        <dbReference type="ARBA" id="ARBA00052293"/>
    </source>
</evidence>
<dbReference type="AlphaFoldDB" id="A0A8T0FY48"/>
<dbReference type="Proteomes" id="UP000807504">
    <property type="component" value="Unassembled WGS sequence"/>
</dbReference>
<feature type="region of interest" description="Disordered" evidence="14">
    <location>
        <begin position="774"/>
        <end position="870"/>
    </location>
</feature>
<comment type="caution">
    <text evidence="15">The sequence shown here is derived from an EMBL/GenBank/DDBJ whole genome shotgun (WGS) entry which is preliminary data.</text>
</comment>
<dbReference type="OrthoDB" id="2014201at2759"/>
<feature type="compositionally biased region" description="Basic and acidic residues" evidence="14">
    <location>
        <begin position="326"/>
        <end position="343"/>
    </location>
</feature>
<evidence type="ECO:0000256" key="4">
    <source>
        <dbReference type="ARBA" id="ARBA00022679"/>
    </source>
</evidence>
<accession>A0A8T0FY48</accession>
<gene>
    <name evidence="15" type="ORF">HNY73_002994</name>
</gene>
<feature type="region of interest" description="Disordered" evidence="14">
    <location>
        <begin position="1"/>
        <end position="20"/>
    </location>
</feature>
<evidence type="ECO:0000256" key="9">
    <source>
        <dbReference type="ARBA" id="ARBA00038162"/>
    </source>
</evidence>
<evidence type="ECO:0000256" key="11">
    <source>
        <dbReference type="ARBA" id="ARBA00050886"/>
    </source>
</evidence>
<dbReference type="EC" id="2.4.1.186" evidence="10"/>
<comment type="cofactor">
    <cofactor evidence="1">
        <name>Mn(2+)</name>
        <dbReference type="ChEBI" id="CHEBI:29035"/>
    </cofactor>
</comment>
<feature type="region of interest" description="Disordered" evidence="14">
    <location>
        <begin position="42"/>
        <end position="109"/>
    </location>
</feature>
<dbReference type="Gene3D" id="3.90.550.10">
    <property type="entry name" value="Spore Coat Polysaccharide Biosynthesis Protein SpsA, Chain A"/>
    <property type="match status" value="1"/>
</dbReference>
<keyword evidence="5" id="KW-0479">Metal-binding</keyword>
<feature type="compositionally biased region" description="Basic and acidic residues" evidence="14">
    <location>
        <begin position="305"/>
        <end position="317"/>
    </location>
</feature>
<feature type="compositionally biased region" description="Polar residues" evidence="14">
    <location>
        <begin position="263"/>
        <end position="283"/>
    </location>
</feature>
<feature type="compositionally biased region" description="Polar residues" evidence="14">
    <location>
        <begin position="355"/>
        <end position="367"/>
    </location>
</feature>
<evidence type="ECO:0000256" key="3">
    <source>
        <dbReference type="ARBA" id="ARBA00022490"/>
    </source>
</evidence>
<dbReference type="SUPFAM" id="SSF53448">
    <property type="entry name" value="Nucleotide-diphospho-sugar transferases"/>
    <property type="match status" value="1"/>
</dbReference>
<evidence type="ECO:0000256" key="1">
    <source>
        <dbReference type="ARBA" id="ARBA00001936"/>
    </source>
</evidence>
<feature type="compositionally biased region" description="Basic and acidic residues" evidence="14">
    <location>
        <begin position="251"/>
        <end position="261"/>
    </location>
</feature>
<reference evidence="15" key="1">
    <citation type="journal article" date="2020" name="bioRxiv">
        <title>Chromosome-level reference genome of the European wasp spider Argiope bruennichi: a resource for studies on range expansion and evolutionary adaptation.</title>
        <authorList>
            <person name="Sheffer M.M."/>
            <person name="Hoppe A."/>
            <person name="Krehenwinkel H."/>
            <person name="Uhl G."/>
            <person name="Kuss A.W."/>
            <person name="Jensen L."/>
            <person name="Jensen C."/>
            <person name="Gillespie R.G."/>
            <person name="Hoff K.J."/>
            <person name="Prost S."/>
        </authorList>
    </citation>
    <scope>NUCLEOTIDE SEQUENCE</scope>
</reference>
<comment type="function">
    <text evidence="13">Self-glucosylating initiator of glycogen synthesis. It catalyzes the formation of a short alpha (1,4)-glucosyl chain covalently attached via a glucose 1-O-tyrosyl linkage to internal tyrosine residues and these chains act as primers for the elongation reaction catalyzed by glycogen synthase.</text>
</comment>